<comment type="similarity">
    <text evidence="2 12">Belongs to the ATPase protein 8 family.</text>
</comment>
<dbReference type="PANTHER" id="PTHR39937:SF1">
    <property type="entry name" value="ATP SYNTHASE PROTEIN 8"/>
    <property type="match status" value="1"/>
</dbReference>
<keyword evidence="4 12" id="KW-0138">CF(0)</keyword>
<evidence type="ECO:0000256" key="1">
    <source>
        <dbReference type="ARBA" id="ARBA00004304"/>
    </source>
</evidence>
<organism evidence="14">
    <name type="scientific">Leiocephalus personatus</name>
    <name type="common">Haitian curlytail lizard</name>
    <dbReference type="NCBI Taxonomy" id="211984"/>
    <lineage>
        <taxon>Eukaryota</taxon>
        <taxon>Metazoa</taxon>
        <taxon>Chordata</taxon>
        <taxon>Craniata</taxon>
        <taxon>Vertebrata</taxon>
        <taxon>Euteleostomi</taxon>
        <taxon>Lepidosauria</taxon>
        <taxon>Squamata</taxon>
        <taxon>Bifurcata</taxon>
        <taxon>Unidentata</taxon>
        <taxon>Episquamata</taxon>
        <taxon>Toxicofera</taxon>
        <taxon>Iguania</taxon>
        <taxon>Iguanidae</taxon>
        <taxon>Tropidurinae</taxon>
        <taxon>Leiocephalus</taxon>
    </lineage>
</organism>
<evidence type="ECO:0000256" key="9">
    <source>
        <dbReference type="ARBA" id="ARBA00023128"/>
    </source>
</evidence>
<dbReference type="EMBL" id="AB266739">
    <property type="protein sequence ID" value="BAH70438.1"/>
    <property type="molecule type" value="Genomic_DNA"/>
</dbReference>
<dbReference type="Pfam" id="PF00895">
    <property type="entry name" value="ATP-synt_8"/>
    <property type="match status" value="1"/>
</dbReference>
<evidence type="ECO:0000256" key="11">
    <source>
        <dbReference type="ARBA" id="ARBA00023310"/>
    </source>
</evidence>
<keyword evidence="7 13" id="KW-1133">Transmembrane helix</keyword>
<dbReference type="InterPro" id="IPR001421">
    <property type="entry name" value="ATP8_metazoa"/>
</dbReference>
<dbReference type="GO" id="GO:0045259">
    <property type="term" value="C:proton-transporting ATP synthase complex"/>
    <property type="evidence" value="ECO:0007669"/>
    <property type="project" value="UniProtKB-KW"/>
</dbReference>
<gene>
    <name evidence="14" type="primary">AT8</name>
</gene>
<comment type="subcellular location">
    <subcellularLocation>
        <location evidence="1 12">Mitochondrion membrane</location>
        <topology evidence="1 12">Single-pass membrane protein</topology>
    </subcellularLocation>
</comment>
<proteinExistence type="inferred from homology"/>
<evidence type="ECO:0000256" key="5">
    <source>
        <dbReference type="ARBA" id="ARBA00022692"/>
    </source>
</evidence>
<evidence type="ECO:0000313" key="14">
    <source>
        <dbReference type="EMBL" id="BAH70438.1"/>
    </source>
</evidence>
<evidence type="ECO:0000256" key="3">
    <source>
        <dbReference type="ARBA" id="ARBA00022448"/>
    </source>
</evidence>
<keyword evidence="8 12" id="KW-0406">Ion transport</keyword>
<keyword evidence="11" id="KW-0066">ATP synthesis</keyword>
<evidence type="ECO:0000256" key="6">
    <source>
        <dbReference type="ARBA" id="ARBA00022781"/>
    </source>
</evidence>
<evidence type="ECO:0000256" key="4">
    <source>
        <dbReference type="ARBA" id="ARBA00022547"/>
    </source>
</evidence>
<name>C4T8C6_9SAUR</name>
<evidence type="ECO:0000256" key="10">
    <source>
        <dbReference type="ARBA" id="ARBA00023136"/>
    </source>
</evidence>
<reference evidence="14" key="1">
    <citation type="journal article" date="2009" name="Gene">
        <title>Mitogenomic perspectives into iguanid phylogeny and biogeography: Gondwanan vicariance for the origin of Madagascan oplurines.</title>
        <authorList>
            <person name="Okajima Y."/>
            <person name="Kumazawa Y."/>
        </authorList>
    </citation>
    <scope>NUCLEOTIDE SEQUENCE</scope>
</reference>
<dbReference type="GO" id="GO:0031966">
    <property type="term" value="C:mitochondrial membrane"/>
    <property type="evidence" value="ECO:0007669"/>
    <property type="project" value="UniProtKB-SubCell"/>
</dbReference>
<evidence type="ECO:0000256" key="7">
    <source>
        <dbReference type="ARBA" id="ARBA00022989"/>
    </source>
</evidence>
<evidence type="ECO:0000256" key="8">
    <source>
        <dbReference type="ARBA" id="ARBA00023065"/>
    </source>
</evidence>
<dbReference type="GO" id="GO:0015986">
    <property type="term" value="P:proton motive force-driven ATP synthesis"/>
    <property type="evidence" value="ECO:0007669"/>
    <property type="project" value="InterPro"/>
</dbReference>
<keyword evidence="6 12" id="KW-0375">Hydrogen ion transport</keyword>
<evidence type="ECO:0000256" key="12">
    <source>
        <dbReference type="RuleBase" id="RU003661"/>
    </source>
</evidence>
<dbReference type="GO" id="GO:0015078">
    <property type="term" value="F:proton transmembrane transporter activity"/>
    <property type="evidence" value="ECO:0007669"/>
    <property type="project" value="InterPro"/>
</dbReference>
<keyword evidence="3 12" id="KW-0813">Transport</keyword>
<keyword evidence="5 12" id="KW-0812">Transmembrane</keyword>
<evidence type="ECO:0000256" key="2">
    <source>
        <dbReference type="ARBA" id="ARBA00008892"/>
    </source>
</evidence>
<accession>C4T8C6</accession>
<keyword evidence="10 13" id="KW-0472">Membrane</keyword>
<feature type="transmembrane region" description="Helical" evidence="13">
    <location>
        <begin position="6"/>
        <end position="25"/>
    </location>
</feature>
<keyword evidence="9 12" id="KW-0496">Mitochondrion</keyword>
<evidence type="ECO:0000256" key="13">
    <source>
        <dbReference type="SAM" id="Phobius"/>
    </source>
</evidence>
<sequence>MPQLNPSPWFLIALLTWGFLLFIFLTKTLNMKPLNNPTTKNNKHLTPSWNWPWL</sequence>
<dbReference type="AlphaFoldDB" id="C4T8C6"/>
<geneLocation type="mitochondrion" evidence="14"/>
<dbReference type="PANTHER" id="PTHR39937">
    <property type="entry name" value="ATP SYNTHASE PROTEIN 8"/>
    <property type="match status" value="1"/>
</dbReference>
<dbReference type="InterPro" id="IPR050635">
    <property type="entry name" value="ATPase_protein_8"/>
</dbReference>
<protein>
    <recommendedName>
        <fullName evidence="12">ATP synthase complex subunit 8</fullName>
    </recommendedName>
</protein>